<accession>A0A0E9P696</accession>
<protein>
    <submittedName>
        <fullName evidence="1">Uncharacterized protein</fullName>
    </submittedName>
</protein>
<dbReference type="AlphaFoldDB" id="A0A0E9P696"/>
<reference evidence="1" key="1">
    <citation type="submission" date="2014-11" db="EMBL/GenBank/DDBJ databases">
        <authorList>
            <person name="Amaro Gonzalez C."/>
        </authorList>
    </citation>
    <scope>NUCLEOTIDE SEQUENCE</scope>
</reference>
<reference evidence="1" key="2">
    <citation type="journal article" date="2015" name="Fish Shellfish Immunol.">
        <title>Early steps in the European eel (Anguilla anguilla)-Vibrio vulnificus interaction in the gills: Role of the RtxA13 toxin.</title>
        <authorList>
            <person name="Callol A."/>
            <person name="Pajuelo D."/>
            <person name="Ebbesson L."/>
            <person name="Teles M."/>
            <person name="MacKenzie S."/>
            <person name="Amaro C."/>
        </authorList>
    </citation>
    <scope>NUCLEOTIDE SEQUENCE</scope>
</reference>
<evidence type="ECO:0000313" key="1">
    <source>
        <dbReference type="EMBL" id="JAG99791.1"/>
    </source>
</evidence>
<sequence length="56" mass="6298">MHLILIFPPSNTYILSFRSLRLYFGCIFSITQGPIQTGNGSHSPSWHLTFLSSLSL</sequence>
<proteinExistence type="predicted"/>
<name>A0A0E9P696_ANGAN</name>
<organism evidence="1">
    <name type="scientific">Anguilla anguilla</name>
    <name type="common">European freshwater eel</name>
    <name type="synonym">Muraena anguilla</name>
    <dbReference type="NCBI Taxonomy" id="7936"/>
    <lineage>
        <taxon>Eukaryota</taxon>
        <taxon>Metazoa</taxon>
        <taxon>Chordata</taxon>
        <taxon>Craniata</taxon>
        <taxon>Vertebrata</taxon>
        <taxon>Euteleostomi</taxon>
        <taxon>Actinopterygii</taxon>
        <taxon>Neopterygii</taxon>
        <taxon>Teleostei</taxon>
        <taxon>Anguilliformes</taxon>
        <taxon>Anguillidae</taxon>
        <taxon>Anguilla</taxon>
    </lineage>
</organism>
<dbReference type="EMBL" id="GBXM01108785">
    <property type="protein sequence ID" value="JAG99791.1"/>
    <property type="molecule type" value="Transcribed_RNA"/>
</dbReference>